<name>A0ABT0M9W6_9BACL</name>
<feature type="transmembrane region" description="Helical" evidence="1">
    <location>
        <begin position="87"/>
        <end position="104"/>
    </location>
</feature>
<comment type="caution">
    <text evidence="2">The sequence shown here is derived from an EMBL/GenBank/DDBJ whole genome shotgun (WGS) entry which is preliminary data.</text>
</comment>
<dbReference type="RefSeq" id="WP_249100082.1">
    <property type="nucleotide sequence ID" value="NZ_JAMAST010000005.1"/>
</dbReference>
<proteinExistence type="predicted"/>
<gene>
    <name evidence="2" type="ORF">M3N64_06830</name>
</gene>
<evidence type="ECO:0000256" key="1">
    <source>
        <dbReference type="SAM" id="Phobius"/>
    </source>
</evidence>
<dbReference type="InterPro" id="IPR008407">
    <property type="entry name" value="Brnchd-chn_aa_trnsp_AzlD"/>
</dbReference>
<keyword evidence="3" id="KW-1185">Reference proteome</keyword>
<keyword evidence="1" id="KW-0812">Transmembrane</keyword>
<organism evidence="2 3">
    <name type="scientific">Sporolactobacillus mangiferae</name>
    <dbReference type="NCBI Taxonomy" id="2940498"/>
    <lineage>
        <taxon>Bacteria</taxon>
        <taxon>Bacillati</taxon>
        <taxon>Bacillota</taxon>
        <taxon>Bacilli</taxon>
        <taxon>Bacillales</taxon>
        <taxon>Sporolactobacillaceae</taxon>
        <taxon>Sporolactobacillus</taxon>
    </lineage>
</organism>
<feature type="transmembrane region" description="Helical" evidence="1">
    <location>
        <begin position="33"/>
        <end position="52"/>
    </location>
</feature>
<evidence type="ECO:0000313" key="3">
    <source>
        <dbReference type="Proteomes" id="UP001203004"/>
    </source>
</evidence>
<dbReference type="Proteomes" id="UP001203004">
    <property type="component" value="Unassembled WGS sequence"/>
</dbReference>
<dbReference type="EMBL" id="JAMAST010000005">
    <property type="protein sequence ID" value="MCL1631662.1"/>
    <property type="molecule type" value="Genomic_DNA"/>
</dbReference>
<keyword evidence="1" id="KW-0472">Membrane</keyword>
<keyword evidence="1" id="KW-1133">Transmembrane helix</keyword>
<reference evidence="2 3" key="1">
    <citation type="submission" date="2022-05" db="EMBL/GenBank/DDBJ databases">
        <title>Sporolactobacillus sp nov CPB3-1, isolated from tree bark (Mangifera indica L.).</title>
        <authorList>
            <person name="Phuengjayaem S."/>
            <person name="Tanasupawat S."/>
        </authorList>
    </citation>
    <scope>NUCLEOTIDE SEQUENCE [LARGE SCALE GENOMIC DNA]</scope>
    <source>
        <strain evidence="2 3">CPB3-1</strain>
    </source>
</reference>
<feature type="transmembrane region" description="Helical" evidence="1">
    <location>
        <begin position="64"/>
        <end position="81"/>
    </location>
</feature>
<dbReference type="Pfam" id="PF05437">
    <property type="entry name" value="AzlD"/>
    <property type="match status" value="1"/>
</dbReference>
<sequence>MINQLLFIGVLAAVTYASRLLGLTVMAGRNLSPAVRLYFNYVPAAIMVALIIKQIFVPSGGGHLVVSLPVLAACLAGAAAIKLIKKFLPSIVIGIATGLLVRFLL</sequence>
<protein>
    <submittedName>
        <fullName evidence="2">AzlD domain-containing protein</fullName>
    </submittedName>
</protein>
<evidence type="ECO:0000313" key="2">
    <source>
        <dbReference type="EMBL" id="MCL1631662.1"/>
    </source>
</evidence>
<accession>A0ABT0M9W6</accession>